<name>A0ABY4QG22_9MYCO</name>
<dbReference type="Proteomes" id="UP001056610">
    <property type="component" value="Chromosome"/>
</dbReference>
<reference evidence="2" key="1">
    <citation type="submission" date="2022-05" db="EMBL/GenBank/DDBJ databases">
        <title>A methanotrophic Mycobacterium dominates a cave microbial ecosystem.</title>
        <authorList>
            <person name="Van Spanning R.J.M."/>
            <person name="Guan Q."/>
            <person name="Melkonian C."/>
            <person name="Gallant J."/>
            <person name="Polerecky L."/>
            <person name="Flot J.-F."/>
            <person name="Brandt B.W."/>
            <person name="Braster M."/>
            <person name="Iturbe Espinoza P."/>
            <person name="Aerts J."/>
            <person name="Meima-Franke M."/>
            <person name="Piersma S.R."/>
            <person name="Bunduc C."/>
            <person name="Ummels R."/>
            <person name="Pain A."/>
            <person name="Fleming E.J."/>
            <person name="van der Wel N."/>
            <person name="Gherman V.D."/>
            <person name="Sarbu S.M."/>
            <person name="Bodelier P.L.E."/>
            <person name="Bitter W."/>
        </authorList>
    </citation>
    <scope>NUCLEOTIDE SEQUENCE</scope>
    <source>
        <strain evidence="2">Sulfur Cave</strain>
    </source>
</reference>
<evidence type="ECO:0000313" key="3">
    <source>
        <dbReference type="Proteomes" id="UP001056610"/>
    </source>
</evidence>
<dbReference type="EMBL" id="CP097320">
    <property type="protein sequence ID" value="UQX09446.1"/>
    <property type="molecule type" value="Genomic_DNA"/>
</dbReference>
<accession>A0ABY4QG22</accession>
<protein>
    <submittedName>
        <fullName evidence="2">Ribbon-helix-helix protein, CopG family</fullName>
    </submittedName>
</protein>
<sequence length="82" mass="9009">MKTAISLSDETFDRVSRTASDLGMSRSEFFARAAQRYLDELDAQSLTGQIDSALERVDGTDEAKDAAVAIGHRVLDAVDDEW</sequence>
<dbReference type="InterPro" id="IPR002145">
    <property type="entry name" value="CopG"/>
</dbReference>
<evidence type="ECO:0000313" key="2">
    <source>
        <dbReference type="EMBL" id="UQX09446.1"/>
    </source>
</evidence>
<dbReference type="Pfam" id="PF01402">
    <property type="entry name" value="RHH_1"/>
    <property type="match status" value="1"/>
</dbReference>
<proteinExistence type="predicted"/>
<feature type="domain" description="Ribbon-helix-helix protein CopG" evidence="1">
    <location>
        <begin position="3"/>
        <end position="40"/>
    </location>
</feature>
<evidence type="ECO:0000259" key="1">
    <source>
        <dbReference type="Pfam" id="PF01402"/>
    </source>
</evidence>
<gene>
    <name evidence="2" type="ORF">M5I08_13585</name>
</gene>
<keyword evidence="3" id="KW-1185">Reference proteome</keyword>
<dbReference type="RefSeq" id="WP_219069281.1">
    <property type="nucleotide sequence ID" value="NZ_CAJUXY010000053.1"/>
</dbReference>
<organism evidence="2 3">
    <name type="scientific">Candidatus Mycobacterium methanotrophicum</name>
    <dbReference type="NCBI Taxonomy" id="2943498"/>
    <lineage>
        <taxon>Bacteria</taxon>
        <taxon>Bacillati</taxon>
        <taxon>Actinomycetota</taxon>
        <taxon>Actinomycetes</taxon>
        <taxon>Mycobacteriales</taxon>
        <taxon>Mycobacteriaceae</taxon>
        <taxon>Mycobacterium</taxon>
    </lineage>
</organism>